<dbReference type="PRINTS" id="PR00505">
    <property type="entry name" value="D12N6MTFRASE"/>
</dbReference>
<organism evidence="9 10">
    <name type="scientific">Candidatus Zambryskibacteria bacterium CG10_big_fil_rev_8_21_14_0_10_42_12</name>
    <dbReference type="NCBI Taxonomy" id="1975115"/>
    <lineage>
        <taxon>Bacteria</taxon>
        <taxon>Candidatus Zambryskiibacteriota</taxon>
    </lineage>
</organism>
<dbReference type="PIRSF" id="PIRSF000398">
    <property type="entry name" value="M_m6A_EcoRV"/>
    <property type="match status" value="1"/>
</dbReference>
<evidence type="ECO:0000313" key="9">
    <source>
        <dbReference type="EMBL" id="PIR37544.1"/>
    </source>
</evidence>
<evidence type="ECO:0000256" key="6">
    <source>
        <dbReference type="ARBA" id="ARBA00047942"/>
    </source>
</evidence>
<dbReference type="InterPro" id="IPR023095">
    <property type="entry name" value="Ade_MeTrfase_dom_2"/>
</dbReference>
<keyword evidence="4 8" id="KW-0808">Transferase</keyword>
<dbReference type="InterPro" id="IPR029063">
    <property type="entry name" value="SAM-dependent_MTases_sf"/>
</dbReference>
<feature type="binding site" evidence="7">
    <location>
        <position position="12"/>
    </location>
    <ligand>
        <name>S-adenosyl-L-methionine</name>
        <dbReference type="ChEBI" id="CHEBI:59789"/>
    </ligand>
</feature>
<dbReference type="InterPro" id="IPR012327">
    <property type="entry name" value="MeTrfase_D12"/>
</dbReference>
<dbReference type="InterPro" id="IPR012263">
    <property type="entry name" value="M_m6A_EcoRV"/>
</dbReference>
<accession>A0A2H0QUM9</accession>
<dbReference type="EC" id="2.1.1.72" evidence="2 8"/>
<dbReference type="GO" id="GO:0032259">
    <property type="term" value="P:methylation"/>
    <property type="evidence" value="ECO:0007669"/>
    <property type="project" value="UniProtKB-KW"/>
</dbReference>
<dbReference type="NCBIfam" id="TIGR00571">
    <property type="entry name" value="dam"/>
    <property type="match status" value="1"/>
</dbReference>
<dbReference type="GO" id="GO:0006298">
    <property type="term" value="P:mismatch repair"/>
    <property type="evidence" value="ECO:0007669"/>
    <property type="project" value="TreeGrafter"/>
</dbReference>
<protein>
    <recommendedName>
        <fullName evidence="2 8">Site-specific DNA-methyltransferase (adenine-specific)</fullName>
        <ecNumber evidence="2 8">2.1.1.72</ecNumber>
    </recommendedName>
</protein>
<keyword evidence="5 8" id="KW-0949">S-adenosyl-L-methionine</keyword>
<evidence type="ECO:0000256" key="1">
    <source>
        <dbReference type="ARBA" id="ARBA00006594"/>
    </source>
</evidence>
<comment type="catalytic activity">
    <reaction evidence="6 8">
        <text>a 2'-deoxyadenosine in DNA + S-adenosyl-L-methionine = an N(6)-methyl-2'-deoxyadenosine in DNA + S-adenosyl-L-homocysteine + H(+)</text>
        <dbReference type="Rhea" id="RHEA:15197"/>
        <dbReference type="Rhea" id="RHEA-COMP:12418"/>
        <dbReference type="Rhea" id="RHEA-COMP:12419"/>
        <dbReference type="ChEBI" id="CHEBI:15378"/>
        <dbReference type="ChEBI" id="CHEBI:57856"/>
        <dbReference type="ChEBI" id="CHEBI:59789"/>
        <dbReference type="ChEBI" id="CHEBI:90615"/>
        <dbReference type="ChEBI" id="CHEBI:90616"/>
        <dbReference type="EC" id="2.1.1.72"/>
    </reaction>
</comment>
<dbReference type="GO" id="GO:1904047">
    <property type="term" value="F:S-adenosyl-L-methionine binding"/>
    <property type="evidence" value="ECO:0007669"/>
    <property type="project" value="TreeGrafter"/>
</dbReference>
<evidence type="ECO:0000256" key="4">
    <source>
        <dbReference type="ARBA" id="ARBA00022679"/>
    </source>
</evidence>
<comment type="similarity">
    <text evidence="1 8">Belongs to the N(4)/N(6)-methyltransferase family.</text>
</comment>
<dbReference type="EMBL" id="PCXL01000021">
    <property type="protein sequence ID" value="PIR37544.1"/>
    <property type="molecule type" value="Genomic_DNA"/>
</dbReference>
<gene>
    <name evidence="9" type="ORF">COV34_03170</name>
</gene>
<proteinExistence type="inferred from homology"/>
<evidence type="ECO:0000256" key="5">
    <source>
        <dbReference type="ARBA" id="ARBA00022691"/>
    </source>
</evidence>
<keyword evidence="3 8" id="KW-0489">Methyltransferase</keyword>
<reference evidence="9 10" key="1">
    <citation type="submission" date="2017-09" db="EMBL/GenBank/DDBJ databases">
        <title>Depth-based differentiation of microbial function through sediment-hosted aquifers and enrichment of novel symbionts in the deep terrestrial subsurface.</title>
        <authorList>
            <person name="Probst A.J."/>
            <person name="Ladd B."/>
            <person name="Jarett J.K."/>
            <person name="Geller-Mcgrath D.E."/>
            <person name="Sieber C.M."/>
            <person name="Emerson J.B."/>
            <person name="Anantharaman K."/>
            <person name="Thomas B.C."/>
            <person name="Malmstrom R."/>
            <person name="Stieglmeier M."/>
            <person name="Klingl A."/>
            <person name="Woyke T."/>
            <person name="Ryan C.M."/>
            <person name="Banfield J.F."/>
        </authorList>
    </citation>
    <scope>NUCLEOTIDE SEQUENCE [LARGE SCALE GENOMIC DNA]</scope>
    <source>
        <strain evidence="9">CG10_big_fil_rev_8_21_14_0_10_42_12</strain>
    </source>
</reference>
<dbReference type="Gene3D" id="3.40.50.150">
    <property type="entry name" value="Vaccinia Virus protein VP39"/>
    <property type="match status" value="1"/>
</dbReference>
<dbReference type="AlphaFoldDB" id="A0A2H0QUM9"/>
<dbReference type="GO" id="GO:0043565">
    <property type="term" value="F:sequence-specific DNA binding"/>
    <property type="evidence" value="ECO:0007669"/>
    <property type="project" value="TreeGrafter"/>
</dbReference>
<feature type="binding site" evidence="7">
    <location>
        <position position="57"/>
    </location>
    <ligand>
        <name>S-adenosyl-L-methionine</name>
        <dbReference type="ChEBI" id="CHEBI:59789"/>
    </ligand>
</feature>
<dbReference type="Pfam" id="PF02086">
    <property type="entry name" value="MethyltransfD12"/>
    <property type="match status" value="1"/>
</dbReference>
<dbReference type="SUPFAM" id="SSF53335">
    <property type="entry name" value="S-adenosyl-L-methionine-dependent methyltransferases"/>
    <property type="match status" value="1"/>
</dbReference>
<feature type="binding site" evidence="7">
    <location>
        <position position="16"/>
    </location>
    <ligand>
        <name>S-adenosyl-L-methionine</name>
        <dbReference type="ChEBI" id="CHEBI:59789"/>
    </ligand>
</feature>
<dbReference type="Proteomes" id="UP000231333">
    <property type="component" value="Unassembled WGS sequence"/>
</dbReference>
<evidence type="ECO:0000256" key="3">
    <source>
        <dbReference type="ARBA" id="ARBA00022603"/>
    </source>
</evidence>
<dbReference type="GO" id="GO:0009007">
    <property type="term" value="F:site-specific DNA-methyltransferase (adenine-specific) activity"/>
    <property type="evidence" value="ECO:0007669"/>
    <property type="project" value="UniProtKB-UniRule"/>
</dbReference>
<dbReference type="PANTHER" id="PTHR30481">
    <property type="entry name" value="DNA ADENINE METHYLASE"/>
    <property type="match status" value="1"/>
</dbReference>
<evidence type="ECO:0000313" key="10">
    <source>
        <dbReference type="Proteomes" id="UP000231333"/>
    </source>
</evidence>
<name>A0A2H0QUM9_9BACT</name>
<evidence type="ECO:0000256" key="7">
    <source>
        <dbReference type="PIRSR" id="PIRSR000398-1"/>
    </source>
</evidence>
<feature type="binding site" evidence="7">
    <location>
        <position position="191"/>
    </location>
    <ligand>
        <name>S-adenosyl-L-methionine</name>
        <dbReference type="ChEBI" id="CHEBI:59789"/>
    </ligand>
</feature>
<sequence>MTVKKVKPFLKWVGGKGQLLDQFDRLLPEKYNSYFEPFIGGGAVFFALNPKKAHINDINKTLIQTYAHIKNNVEALIISLKKLEESFLSRNNDERKEFYYSIRNKYNELAHNDFERSLYFLFLNKTAFNGVYRENSKGGFNVPIGSYKNPKIVDEDNLRLASEFLKNTKVTNGSFVDAVKNAKSGDFVYFDPPYHPLSETSKFTSYSKDSFSKEDQIKLRDLFVELDKKGVYVMLSNSSAPFIQEIYAGYKQIPVFAYRMINSKSDKRGKISEVVIVNYQPRLNLESVFGKDLSTSSQYQYQ</sequence>
<dbReference type="InterPro" id="IPR002052">
    <property type="entry name" value="DNA_methylase_N6_adenine_CS"/>
</dbReference>
<evidence type="ECO:0000256" key="2">
    <source>
        <dbReference type="ARBA" id="ARBA00011900"/>
    </source>
</evidence>
<dbReference type="Gene3D" id="1.10.1020.10">
    <property type="entry name" value="Adenine-specific Methyltransferase, Domain 2"/>
    <property type="match status" value="1"/>
</dbReference>
<comment type="caution">
    <text evidence="9">The sequence shown here is derived from an EMBL/GenBank/DDBJ whole genome shotgun (WGS) entry which is preliminary data.</text>
</comment>
<dbReference type="PANTHER" id="PTHR30481:SF3">
    <property type="entry name" value="DNA ADENINE METHYLASE"/>
    <property type="match status" value="1"/>
</dbReference>
<evidence type="ECO:0000256" key="8">
    <source>
        <dbReference type="RuleBase" id="RU361257"/>
    </source>
</evidence>
<dbReference type="PROSITE" id="PS00092">
    <property type="entry name" value="N6_MTASE"/>
    <property type="match status" value="1"/>
</dbReference>
<dbReference type="GO" id="GO:0009307">
    <property type="term" value="P:DNA restriction-modification system"/>
    <property type="evidence" value="ECO:0007669"/>
    <property type="project" value="InterPro"/>
</dbReference>